<reference evidence="2" key="1">
    <citation type="submission" date="2009-08" db="EMBL/GenBank/DDBJ databases">
        <authorList>
            <person name="Cheung F."/>
            <person name="Xiao Y."/>
            <person name="Chan A."/>
            <person name="Moskal W."/>
            <person name="Town C.D."/>
        </authorList>
    </citation>
    <scope>NUCLEOTIDE SEQUENCE</scope>
</reference>
<proteinExistence type="evidence at transcript level"/>
<protein>
    <submittedName>
        <fullName evidence="2">Uncharacterized protein</fullName>
    </submittedName>
</protein>
<sequence>MEELKSAKGLKLPFPTETAPQEGAFSLGLERKGAWKDKEDTIIATPNTPYIHNMFTTPTCQID</sequence>
<evidence type="ECO:0000313" key="2">
    <source>
        <dbReference type="EMBL" id="ACU23463.1"/>
    </source>
</evidence>
<dbReference type="EMBL" id="BT098239">
    <property type="protein sequence ID" value="ACU23463.1"/>
    <property type="molecule type" value="mRNA"/>
</dbReference>
<organism evidence="2">
    <name type="scientific">Glycine max</name>
    <name type="common">Soybean</name>
    <name type="synonym">Glycine hispida</name>
    <dbReference type="NCBI Taxonomy" id="3847"/>
    <lineage>
        <taxon>Eukaryota</taxon>
        <taxon>Viridiplantae</taxon>
        <taxon>Streptophyta</taxon>
        <taxon>Embryophyta</taxon>
        <taxon>Tracheophyta</taxon>
        <taxon>Spermatophyta</taxon>
        <taxon>Magnoliopsida</taxon>
        <taxon>eudicotyledons</taxon>
        <taxon>Gunneridae</taxon>
        <taxon>Pentapetalae</taxon>
        <taxon>rosids</taxon>
        <taxon>fabids</taxon>
        <taxon>Fabales</taxon>
        <taxon>Fabaceae</taxon>
        <taxon>Papilionoideae</taxon>
        <taxon>50 kb inversion clade</taxon>
        <taxon>NPAAA clade</taxon>
        <taxon>indigoferoid/millettioid clade</taxon>
        <taxon>Phaseoleae</taxon>
        <taxon>Glycine</taxon>
        <taxon>Glycine subgen. Soja</taxon>
    </lineage>
</organism>
<dbReference type="AlphaFoldDB" id="C6TKM3"/>
<evidence type="ECO:0000256" key="1">
    <source>
        <dbReference type="SAM" id="MobiDB-lite"/>
    </source>
</evidence>
<feature type="region of interest" description="Disordered" evidence="1">
    <location>
        <begin position="1"/>
        <end position="22"/>
    </location>
</feature>
<name>C6TKM3_SOYBN</name>
<accession>C6TKM3</accession>